<keyword evidence="2" id="KW-1185">Reference proteome</keyword>
<evidence type="ECO:0000313" key="1">
    <source>
        <dbReference type="EMBL" id="SGZ55546.1"/>
    </source>
</evidence>
<dbReference type="Proteomes" id="UP000182334">
    <property type="component" value="Chromosome V"/>
</dbReference>
<accession>A0A1L0BYR2</accession>
<proteinExistence type="predicted"/>
<dbReference type="EMBL" id="LT635760">
    <property type="protein sequence ID" value="SGZ55546.1"/>
    <property type="molecule type" value="Genomic_DNA"/>
</dbReference>
<dbReference type="AlphaFoldDB" id="A0A1L0BYR2"/>
<sequence>MIDDPTTFNNSLCSYHDLINLMELISYCIINNNLHWDVRLLKKFGHVIPFLGWSCFGDKNLEPQ</sequence>
<gene>
    <name evidence="1" type="ORF">SAMEA4029010_CIC11G00000002136</name>
</gene>
<reference evidence="1 2" key="1">
    <citation type="submission" date="2016-10" db="EMBL/GenBank/DDBJ databases">
        <authorList>
            <person name="de Groot N.N."/>
        </authorList>
    </citation>
    <scope>NUCLEOTIDE SEQUENCE [LARGE SCALE GENOMIC DNA]</scope>
    <source>
        <strain evidence="1 2">CBS 141442</strain>
    </source>
</reference>
<name>A0A1L0BYR2_9ASCO</name>
<evidence type="ECO:0000313" key="2">
    <source>
        <dbReference type="Proteomes" id="UP000182334"/>
    </source>
</evidence>
<protein>
    <submittedName>
        <fullName evidence="1">CIC11C00000002136</fullName>
    </submittedName>
</protein>
<organism evidence="1 2">
    <name type="scientific">Sungouiella intermedia</name>
    <dbReference type="NCBI Taxonomy" id="45354"/>
    <lineage>
        <taxon>Eukaryota</taxon>
        <taxon>Fungi</taxon>
        <taxon>Dikarya</taxon>
        <taxon>Ascomycota</taxon>
        <taxon>Saccharomycotina</taxon>
        <taxon>Pichiomycetes</taxon>
        <taxon>Metschnikowiaceae</taxon>
        <taxon>Sungouiella</taxon>
    </lineage>
</organism>